<name>A0AAV5TRZ4_9BILA</name>
<evidence type="ECO:0000313" key="2">
    <source>
        <dbReference type="Proteomes" id="UP001432027"/>
    </source>
</evidence>
<reference evidence="1" key="1">
    <citation type="submission" date="2023-10" db="EMBL/GenBank/DDBJ databases">
        <title>Genome assembly of Pristionchus species.</title>
        <authorList>
            <person name="Yoshida K."/>
            <person name="Sommer R.J."/>
        </authorList>
    </citation>
    <scope>NUCLEOTIDE SEQUENCE</scope>
    <source>
        <strain evidence="1">RS0144</strain>
    </source>
</reference>
<sequence>IESIVQFSLLNIQDLRFDDASIITIVKTIIANKRVGIWHLKTSERFKKDELMPILGDKVEVHDDSSNTYERWKVKLCLDGFLMFVTIDNFEEDPSNVSVSSQQFDK</sequence>
<protein>
    <submittedName>
        <fullName evidence="1">Uncharacterized protein</fullName>
    </submittedName>
</protein>
<feature type="non-terminal residue" evidence="1">
    <location>
        <position position="1"/>
    </location>
</feature>
<keyword evidence="2" id="KW-1185">Reference proteome</keyword>
<evidence type="ECO:0000313" key="1">
    <source>
        <dbReference type="EMBL" id="GMS96947.1"/>
    </source>
</evidence>
<organism evidence="1 2">
    <name type="scientific">Pristionchus entomophagus</name>
    <dbReference type="NCBI Taxonomy" id="358040"/>
    <lineage>
        <taxon>Eukaryota</taxon>
        <taxon>Metazoa</taxon>
        <taxon>Ecdysozoa</taxon>
        <taxon>Nematoda</taxon>
        <taxon>Chromadorea</taxon>
        <taxon>Rhabditida</taxon>
        <taxon>Rhabditina</taxon>
        <taxon>Diplogasteromorpha</taxon>
        <taxon>Diplogasteroidea</taxon>
        <taxon>Neodiplogasteridae</taxon>
        <taxon>Pristionchus</taxon>
    </lineage>
</organism>
<dbReference type="AlphaFoldDB" id="A0AAV5TRZ4"/>
<dbReference type="Proteomes" id="UP001432027">
    <property type="component" value="Unassembled WGS sequence"/>
</dbReference>
<gene>
    <name evidence="1" type="ORF">PENTCL1PPCAC_19122</name>
</gene>
<accession>A0AAV5TRZ4</accession>
<dbReference type="EMBL" id="BTSX01000004">
    <property type="protein sequence ID" value="GMS96947.1"/>
    <property type="molecule type" value="Genomic_DNA"/>
</dbReference>
<proteinExistence type="predicted"/>
<comment type="caution">
    <text evidence="1">The sequence shown here is derived from an EMBL/GenBank/DDBJ whole genome shotgun (WGS) entry which is preliminary data.</text>
</comment>